<feature type="domain" description="HTH tetR-type" evidence="6">
    <location>
        <begin position="14"/>
        <end position="74"/>
    </location>
</feature>
<dbReference type="PRINTS" id="PR00455">
    <property type="entry name" value="HTHTETR"/>
</dbReference>
<comment type="caution">
    <text evidence="7">The sequence shown here is derived from an EMBL/GenBank/DDBJ whole genome shotgun (WGS) entry which is preliminary data.</text>
</comment>
<dbReference type="SUPFAM" id="SSF48498">
    <property type="entry name" value="Tetracyclin repressor-like, C-terminal domain"/>
    <property type="match status" value="1"/>
</dbReference>
<accession>A0ABX0CHU9</accession>
<reference evidence="7 8" key="1">
    <citation type="submission" date="2020-01" db="EMBL/GenBank/DDBJ databases">
        <title>Genetics and antimicrobial susceptibilities of Nocardia species isolated from the soil; a comparison with species isolated from humans.</title>
        <authorList>
            <person name="Carrasco G."/>
            <person name="Monzon S."/>
            <person name="Sansegundo M."/>
            <person name="Garcia E."/>
            <person name="Garrido N."/>
            <person name="Medina M.J."/>
            <person name="Villalon P."/>
            <person name="Ramirez-Arocha A.C."/>
            <person name="Jimenez P."/>
            <person name="Cuesta I."/>
            <person name="Valdezate S."/>
        </authorList>
    </citation>
    <scope>NUCLEOTIDE SEQUENCE [LARGE SCALE GENOMIC DNA]</scope>
    <source>
        <strain evidence="7 8">CNM20110649</strain>
    </source>
</reference>
<dbReference type="PROSITE" id="PS50977">
    <property type="entry name" value="HTH_TETR_2"/>
    <property type="match status" value="1"/>
</dbReference>
<gene>
    <name evidence="7" type="ORF">GV794_10745</name>
</gene>
<keyword evidence="2 4" id="KW-0238">DNA-binding</keyword>
<keyword evidence="5" id="KW-0812">Transmembrane</keyword>
<evidence type="ECO:0000256" key="3">
    <source>
        <dbReference type="ARBA" id="ARBA00023163"/>
    </source>
</evidence>
<evidence type="ECO:0000256" key="5">
    <source>
        <dbReference type="SAM" id="Phobius"/>
    </source>
</evidence>
<organism evidence="7 8">
    <name type="scientific">Nocardia cyriacigeorgica</name>
    <dbReference type="NCBI Taxonomy" id="135487"/>
    <lineage>
        <taxon>Bacteria</taxon>
        <taxon>Bacillati</taxon>
        <taxon>Actinomycetota</taxon>
        <taxon>Actinomycetes</taxon>
        <taxon>Mycobacteriales</taxon>
        <taxon>Nocardiaceae</taxon>
        <taxon>Nocardia</taxon>
    </lineage>
</organism>
<feature type="transmembrane region" description="Helical" evidence="5">
    <location>
        <begin position="154"/>
        <end position="171"/>
    </location>
</feature>
<dbReference type="InterPro" id="IPR001647">
    <property type="entry name" value="HTH_TetR"/>
</dbReference>
<dbReference type="EMBL" id="JAAGUX010000014">
    <property type="protein sequence ID" value="NEW56126.1"/>
    <property type="molecule type" value="Genomic_DNA"/>
</dbReference>
<protein>
    <submittedName>
        <fullName evidence="7">TetR/AcrR family transcriptional regulator</fullName>
    </submittedName>
</protein>
<sequence length="203" mass="21511">MATTKQAGGRPRESRVDHSIAAAVRGLLEERGYASLTVDAVAARAGVSKAAIYRRYATKQEMTFAVLLHDLREDPPGDTGSLRGDLGALAERIGEQLSRSSSDVMTGLLADVRADASLGDRFAGTYLAVERAIITTLLDRAVSRGELSRRPDPAVVHVLLLGPLFAWLIMLDEDPAGAPDLARAIARIASDALVANIVPADQG</sequence>
<dbReference type="RefSeq" id="WP_163837425.1">
    <property type="nucleotide sequence ID" value="NZ_JAAGUX010000014.1"/>
</dbReference>
<dbReference type="Pfam" id="PF00440">
    <property type="entry name" value="TetR_N"/>
    <property type="match status" value="1"/>
</dbReference>
<dbReference type="InterPro" id="IPR011075">
    <property type="entry name" value="TetR_C"/>
</dbReference>
<evidence type="ECO:0000256" key="1">
    <source>
        <dbReference type="ARBA" id="ARBA00023015"/>
    </source>
</evidence>
<evidence type="ECO:0000259" key="6">
    <source>
        <dbReference type="PROSITE" id="PS50977"/>
    </source>
</evidence>
<dbReference type="Gene3D" id="1.10.357.10">
    <property type="entry name" value="Tetracycline Repressor, domain 2"/>
    <property type="match status" value="1"/>
</dbReference>
<dbReference type="Proteomes" id="UP000470876">
    <property type="component" value="Unassembled WGS sequence"/>
</dbReference>
<dbReference type="InterPro" id="IPR050109">
    <property type="entry name" value="HTH-type_TetR-like_transc_reg"/>
</dbReference>
<evidence type="ECO:0000256" key="4">
    <source>
        <dbReference type="PROSITE-ProRule" id="PRU00335"/>
    </source>
</evidence>
<keyword evidence="5" id="KW-0472">Membrane</keyword>
<dbReference type="InterPro" id="IPR009057">
    <property type="entry name" value="Homeodomain-like_sf"/>
</dbReference>
<dbReference type="PANTHER" id="PTHR30055:SF148">
    <property type="entry name" value="TETR-FAMILY TRANSCRIPTIONAL REGULATOR"/>
    <property type="match status" value="1"/>
</dbReference>
<dbReference type="Gene3D" id="1.10.10.60">
    <property type="entry name" value="Homeodomain-like"/>
    <property type="match status" value="1"/>
</dbReference>
<evidence type="ECO:0000256" key="2">
    <source>
        <dbReference type="ARBA" id="ARBA00023125"/>
    </source>
</evidence>
<dbReference type="SUPFAM" id="SSF46689">
    <property type="entry name" value="Homeodomain-like"/>
    <property type="match status" value="1"/>
</dbReference>
<keyword evidence="8" id="KW-1185">Reference proteome</keyword>
<dbReference type="PANTHER" id="PTHR30055">
    <property type="entry name" value="HTH-TYPE TRANSCRIPTIONAL REGULATOR RUTR"/>
    <property type="match status" value="1"/>
</dbReference>
<keyword evidence="5" id="KW-1133">Transmembrane helix</keyword>
<dbReference type="Pfam" id="PF16859">
    <property type="entry name" value="TetR_C_11"/>
    <property type="match status" value="1"/>
</dbReference>
<evidence type="ECO:0000313" key="7">
    <source>
        <dbReference type="EMBL" id="NEW56126.1"/>
    </source>
</evidence>
<feature type="DNA-binding region" description="H-T-H motif" evidence="4">
    <location>
        <begin position="37"/>
        <end position="56"/>
    </location>
</feature>
<evidence type="ECO:0000313" key="8">
    <source>
        <dbReference type="Proteomes" id="UP000470876"/>
    </source>
</evidence>
<keyword evidence="1" id="KW-0805">Transcription regulation</keyword>
<dbReference type="InterPro" id="IPR036271">
    <property type="entry name" value="Tet_transcr_reg_TetR-rel_C_sf"/>
</dbReference>
<keyword evidence="3" id="KW-0804">Transcription</keyword>
<name>A0ABX0CHU9_9NOCA</name>
<proteinExistence type="predicted"/>